<accession>A0AAV7GR95</accession>
<gene>
    <name evidence="5" type="ORF">IEQ34_007141</name>
</gene>
<reference evidence="5 6" key="1">
    <citation type="journal article" date="2021" name="Hortic Res">
        <title>Chromosome-scale assembly of the Dendrobium chrysotoxum genome enhances the understanding of orchid evolution.</title>
        <authorList>
            <person name="Zhang Y."/>
            <person name="Zhang G.Q."/>
            <person name="Zhang D."/>
            <person name="Liu X.D."/>
            <person name="Xu X.Y."/>
            <person name="Sun W.H."/>
            <person name="Yu X."/>
            <person name="Zhu X."/>
            <person name="Wang Z.W."/>
            <person name="Zhao X."/>
            <person name="Zhong W.Y."/>
            <person name="Chen H."/>
            <person name="Yin W.L."/>
            <person name="Huang T."/>
            <person name="Niu S.C."/>
            <person name="Liu Z.J."/>
        </authorList>
    </citation>
    <scope>NUCLEOTIDE SEQUENCE [LARGE SCALE GENOMIC DNA]</scope>
    <source>
        <strain evidence="5">Lindl</strain>
    </source>
</reference>
<evidence type="ECO:0000256" key="3">
    <source>
        <dbReference type="ARBA" id="ARBA00023004"/>
    </source>
</evidence>
<dbReference type="GO" id="GO:0005506">
    <property type="term" value="F:iron ion binding"/>
    <property type="evidence" value="ECO:0007669"/>
    <property type="project" value="InterPro"/>
</dbReference>
<keyword evidence="4" id="KW-1133">Transmembrane helix</keyword>
<sequence>MVITSSEFVRDIFKTHDLKFDSRPNLIAGKIILYSYVGFGFAPYLKVSYVFKFIREEEGNNLVEKIMMVKRSYVNLLEMILSLSNVTIVRAAFRKGSAQKRGFSWR</sequence>
<dbReference type="GO" id="GO:0004497">
    <property type="term" value="F:monooxygenase activity"/>
    <property type="evidence" value="ECO:0007669"/>
    <property type="project" value="InterPro"/>
</dbReference>
<evidence type="ECO:0000256" key="4">
    <source>
        <dbReference type="SAM" id="Phobius"/>
    </source>
</evidence>
<keyword evidence="3" id="KW-0408">Iron</keyword>
<dbReference type="EMBL" id="JAGFBR010000007">
    <property type="protein sequence ID" value="KAH0464355.1"/>
    <property type="molecule type" value="Genomic_DNA"/>
</dbReference>
<feature type="transmembrane region" description="Helical" evidence="4">
    <location>
        <begin position="31"/>
        <end position="51"/>
    </location>
</feature>
<dbReference type="AlphaFoldDB" id="A0AAV7GR95"/>
<dbReference type="GO" id="GO:0020037">
    <property type="term" value="F:heme binding"/>
    <property type="evidence" value="ECO:0007669"/>
    <property type="project" value="InterPro"/>
</dbReference>
<keyword evidence="4" id="KW-0812">Transmembrane</keyword>
<keyword evidence="4" id="KW-0472">Membrane</keyword>
<evidence type="ECO:0000256" key="1">
    <source>
        <dbReference type="ARBA" id="ARBA00010617"/>
    </source>
</evidence>
<dbReference type="PANTHER" id="PTHR47955">
    <property type="entry name" value="CYTOCHROME P450 FAMILY 71 PROTEIN"/>
    <property type="match status" value="1"/>
</dbReference>
<keyword evidence="2" id="KW-0479">Metal-binding</keyword>
<dbReference type="Proteomes" id="UP000775213">
    <property type="component" value="Unassembled WGS sequence"/>
</dbReference>
<organism evidence="5 6">
    <name type="scientific">Dendrobium chrysotoxum</name>
    <name type="common">Orchid</name>
    <dbReference type="NCBI Taxonomy" id="161865"/>
    <lineage>
        <taxon>Eukaryota</taxon>
        <taxon>Viridiplantae</taxon>
        <taxon>Streptophyta</taxon>
        <taxon>Embryophyta</taxon>
        <taxon>Tracheophyta</taxon>
        <taxon>Spermatophyta</taxon>
        <taxon>Magnoliopsida</taxon>
        <taxon>Liliopsida</taxon>
        <taxon>Asparagales</taxon>
        <taxon>Orchidaceae</taxon>
        <taxon>Epidendroideae</taxon>
        <taxon>Malaxideae</taxon>
        <taxon>Dendrobiinae</taxon>
        <taxon>Dendrobium</taxon>
    </lineage>
</organism>
<comment type="similarity">
    <text evidence="1">Belongs to the cytochrome P450 family.</text>
</comment>
<evidence type="ECO:0000256" key="2">
    <source>
        <dbReference type="ARBA" id="ARBA00022723"/>
    </source>
</evidence>
<protein>
    <submittedName>
        <fullName evidence="5">Uncharacterized protein</fullName>
    </submittedName>
</protein>
<dbReference type="SUPFAM" id="SSF48264">
    <property type="entry name" value="Cytochrome P450"/>
    <property type="match status" value="1"/>
</dbReference>
<dbReference type="InterPro" id="IPR036396">
    <property type="entry name" value="Cyt_P450_sf"/>
</dbReference>
<dbReference type="GO" id="GO:0016705">
    <property type="term" value="F:oxidoreductase activity, acting on paired donors, with incorporation or reduction of molecular oxygen"/>
    <property type="evidence" value="ECO:0007669"/>
    <property type="project" value="InterPro"/>
</dbReference>
<evidence type="ECO:0000313" key="6">
    <source>
        <dbReference type="Proteomes" id="UP000775213"/>
    </source>
</evidence>
<feature type="transmembrane region" description="Helical" evidence="4">
    <location>
        <begin position="72"/>
        <end position="93"/>
    </location>
</feature>
<keyword evidence="6" id="KW-1185">Reference proteome</keyword>
<evidence type="ECO:0000313" key="5">
    <source>
        <dbReference type="EMBL" id="KAH0464355.1"/>
    </source>
</evidence>
<name>A0AAV7GR95_DENCH</name>
<proteinExistence type="inferred from homology"/>
<comment type="caution">
    <text evidence="5">The sequence shown here is derived from an EMBL/GenBank/DDBJ whole genome shotgun (WGS) entry which is preliminary data.</text>
</comment>